<feature type="domain" description="Vacuolar protein sorting-associated protein 13 VPS13 adaptor binding" evidence="2">
    <location>
        <begin position="2157"/>
        <end position="2576"/>
    </location>
</feature>
<gene>
    <name evidence="3" type="ORF">M0R45_004319</name>
</gene>
<evidence type="ECO:0000313" key="3">
    <source>
        <dbReference type="EMBL" id="KAK9948756.1"/>
    </source>
</evidence>
<sequence length="3237" mass="362212">MFPSSVIRERLAALLRPWLYEEPELELNLGLINSHAVARNLRFDTSVLDQLGDDSDQFSFKEFTVEHLSVRFSNWLAPAFSIEFHGVKVILSAGELKEERNVRCTRKLRDTFAEDMKKKLYEIDPQGSALHGLLEKLLATSTPKNKLKTSLWNMLLTHCQLRVHDINVQVQVPIFNDLFVCSLDVEDINVDPQYLGHGCLLRGLFGTLFVPSKESSFTIIGSGFEVGFKRAGQLKRVLLLTELCTCIKLNDFQLVDINLRVPEISFSFSPDDISFYLAFTGASSQESHHARNARQLWRLAASRIDTVTSGRRWSLQKVVVVICFWLRYVNAYEHLLLLIGYYDDCLLKRSAIRICEDKRLLSSVKNQWKVISDIEKELPAEAIAQAWRLARCRAASNVQFPEDSSEKSFVTTIFNFLLMVLPVLACTWRFLCKIVHFILHFLFFRKILAKEPKSADLDIVSEGPCTQFCFILMLGKVQITLSHRNEIQLLVNEKLKSHLGISYSDSLSFRLSVDALFLKYVEDMCEQSLLISCGDFKVRSSSLMEAPVKESSSKLSFSSMEAHWKESNDNWKNILWGEPAEIFPLLETSKTGCADHVEGACVSFLKDMWLNWISACKKFEKSEIQYSETPFLLCSVKNFLIYPDLKTSDSGCWEFCFTLGKLNLILGCSSILSLSLLFRQIQHALCWAEDNGQTSGLSHSPRTSESEPEISLDNKYKCYANRLEMALLKILPKKHVQLGVFIAGSHIRMSLGKNFDGGNKDTNHVYSQEDFHLSFDMHSIEAAVWPTSKFDLASFVGPPGSDGVEPECLRLEQPLVIDLSKSAIGKYQAQGGISLGSYIRVDGLDVCLVGAVGKQRSQILVSKPMTLQLLSSREHVHSFSTNVIAFSAALFLKAEGFTILNYMDEFNVLFQVLAKLYSAVSFSFSNFSSISDFPLQFAKQQLSNAESENEEITAHGAPFNYSSFLFSINGTFKIKSMNIIVHKSRIRDNVEKCIGSFDASSSKQLSEHGLPDYGIWISIRQTSVDMSFKEGKVTILSNLSEFQSSIFRYKNRRGKSTDHSVLSDLLLQSLDCIYELSLSSCEFNLSLFLSQNCPSLGSVNNTHDTSSSVGETMPMENFPSANSDSSGHQYCSFIQGSELASNIPPPGSSHWLLVNVSLGKIYMGRCSARNVMNGVHQLNKFLSSVSVGGEFQTIGCGIEGGFLFLETTALATFLRCFSSYLDCFTNILSGLQSSDKHIEEDKHSEEADIAVDMTRPNSHSVKDYMPETHCTSPQAKGGQMEAFILNICRFSCALVIEDENGAVQELVLELDAHLNVELENMRRKFIFKLSRMSILSQVLQEILENQIQISQFSSVTSNVFPSHVASGASTGSQHMDEIHPVNDSTSRDPGPQEELSEHGSLHEVFRLSHQKYILKGQELASSDCESGQEGATAFISVEKPLNEIWVGSGTISHFDITLSLSQIQMLLSMISSFSEVFGEEVTSESDRRHWSSDEEFKNSLETMVPNGAIVAIQDVHQHMYFTVEGNENKYSLAGAVHYSLVGKSALFRVKYNNQRRWNSSVLSFSLISLHAKNASGEPLRLNYRAGSDFVDISSTNDNAGALWTAVSCEPESYEGDIDWEPYNQLVKRTFYLVNKKNDSAVAFIDGIPEFVRKPGNPIKLKVFHNAPVALDIKMDSYPGEASVTSLQHDTLRDEGTTSGNGGKFPCIDVTIDTISLTIIHDLVDTKDMPLLRCCIGGTGQSKNEHVDSKDMALLGACSDGTKHSKLTVQILPSKARVISTSTSVLYYFDAQRNKWRELIHPVETCLFYRSSFQLQGSEAISHGVPVHIHCRIKELNISLSELSLDILLFTIGKLNLAGPFSVRSTKIWANCCKVENQSGLNLLCHYDEQCVTVSRRQSTSLIFRCLDSENQPPDVASVVSIQLSGPRSSLMTSPIQISRLEAQAFAWRTQIMSLKDSRTYPGPFIIVDVSRKSEDGLLILISPLIRIHNETGLSMKLRFRRSQQKEDVFASAVLNAGDTYDDSMAMFDAINLSGEEKKALRSLSVGNFLFSFRPEIPDGLMNPKKSISAEWSDDLKGGKAVRLSGIFDQLSYKVRKALFTESVKSSFSTAHCTLKSEGENTGDMHFLIQSIRRNVPMVQPDRVLENSKSPVALQEQKDIYLLPTVCVSNLLHMEIHVFLSESDGRPTIASDNDRNQSIISCGSMVEFYANPSIIYFTITLTAHESSCKPVNSSDWVKKLLKQKSDAPCVDIDLDFGGGKYFASLRLSRGSRGTLEAAIFTSYSLKNDTDFGLCFFVLNKRPLSRDEAENYGSDIPSEFGLYLPPKSTRSWFLKSNKVRLKLPEDNASETLIDLDALSGLAEISLETEEGSGIKSITKLGVSTGPPLSKVVVPSQIVTMVPRHVVVNESGESIIVRQCYLQDDTVGMIPVNSKERATLQLWNGISKKRDFSLFERVMKKHRKVNDHSPIYLQFRLKESKLGWSGPVCIASLGRFFLKFKSQQLDQEIALESNTTEFAAVHLVEEGSTLGLYFHKPPNVSLPYRIENCLPDVSVTFYQKDSLEPEIIGSESCTDYVWDDLTLPHKLVVRINDSLLLREINLDKVRTWKPFYKPRQWSGLATHLPLGKTSGDKKGDFGEFTSMEMMKVGYEVYADGPTRVLRFCELSSSRKGDKMFQSCEKIQLRVHQFTVHLLEHEKQDGEDMEPPGYTPILAARIGNINFDSVFTFEQKFSQISVQSLNLEHKWVGAPFAAMLRRHQSDFNDSNDCVLKIVIVLLSTDSNVVQVKYLSIALQPMDLNLDEETLMKIVPFWRTSLSESKSGQYYFDHFEIHPIKIIANFLPGESYSSYSSAEETLRSLLHSVVKVPAIKNKVVELNGVMVTHALITMRELIIKCAQHYSWYAMRAIYIAKGSPLLPPDFVSIFDDLASSSLDVFFDPSRALKTLPGLTLGTFKLISKCIDGKGFLGTQRYFGDLGKSLKTAGSNVLFAAVTEISDSVLKGAEASGFDGVVTGFHHGILKLAMEPSLLGTALMEGGPDRKIKLDRSPTVDELYIEGYLQAMLDTLYRQEYLRVRVIDNQVYLKNLPPNSSLIEEIMDRVKGFLVSKALLKGDPSITSRPLSHLRGEREWRIGPTVLTLGEHLFVSFAIRILRKQANKCMANIKWKPESDSGRSIVPASSAEEVAKGKFIWKWGSGIGKFVLSAIVAYIDGRLCRSIPNPVARRIVSGFLLTFLDNNNSNE</sequence>
<keyword evidence="4" id="KW-1185">Reference proteome</keyword>
<dbReference type="GO" id="GO:0006623">
    <property type="term" value="P:protein targeting to vacuole"/>
    <property type="evidence" value="ECO:0007669"/>
    <property type="project" value="TreeGrafter"/>
</dbReference>
<dbReference type="InterPro" id="IPR026847">
    <property type="entry name" value="VPS13"/>
</dbReference>
<name>A0AAW1YJD0_RUBAR</name>
<dbReference type="Proteomes" id="UP001457282">
    <property type="component" value="Unassembled WGS sequence"/>
</dbReference>
<protein>
    <recommendedName>
        <fullName evidence="2">Vacuolar protein sorting-associated protein 13 VPS13 adaptor binding domain-containing protein</fullName>
    </recommendedName>
</protein>
<dbReference type="EMBL" id="JBEDUW010000001">
    <property type="protein sequence ID" value="KAK9948756.1"/>
    <property type="molecule type" value="Genomic_DNA"/>
</dbReference>
<dbReference type="Pfam" id="PF25036">
    <property type="entry name" value="VPS13_VAB"/>
    <property type="match status" value="1"/>
</dbReference>
<dbReference type="InterPro" id="IPR009543">
    <property type="entry name" value="VPS13_VAB"/>
</dbReference>
<evidence type="ECO:0000256" key="1">
    <source>
        <dbReference type="SAM" id="MobiDB-lite"/>
    </source>
</evidence>
<feature type="region of interest" description="Disordered" evidence="1">
    <location>
        <begin position="1104"/>
        <end position="1123"/>
    </location>
</feature>
<feature type="region of interest" description="Disordered" evidence="1">
    <location>
        <begin position="1366"/>
        <end position="1398"/>
    </location>
</feature>
<proteinExistence type="predicted"/>
<dbReference type="GO" id="GO:0045053">
    <property type="term" value="P:protein retention in Golgi apparatus"/>
    <property type="evidence" value="ECO:0007669"/>
    <property type="project" value="TreeGrafter"/>
</dbReference>
<reference evidence="3 4" key="1">
    <citation type="journal article" date="2023" name="G3 (Bethesda)">
        <title>A chromosome-length genome assembly and annotation of blackberry (Rubus argutus, cv. 'Hillquist').</title>
        <authorList>
            <person name="Bruna T."/>
            <person name="Aryal R."/>
            <person name="Dudchenko O."/>
            <person name="Sargent D.J."/>
            <person name="Mead D."/>
            <person name="Buti M."/>
            <person name="Cavallini A."/>
            <person name="Hytonen T."/>
            <person name="Andres J."/>
            <person name="Pham M."/>
            <person name="Weisz D."/>
            <person name="Mascagni F."/>
            <person name="Usai G."/>
            <person name="Natali L."/>
            <person name="Bassil N."/>
            <person name="Fernandez G.E."/>
            <person name="Lomsadze A."/>
            <person name="Armour M."/>
            <person name="Olukolu B."/>
            <person name="Poorten T."/>
            <person name="Britton C."/>
            <person name="Davik J."/>
            <person name="Ashrafi H."/>
            <person name="Aiden E.L."/>
            <person name="Borodovsky M."/>
            <person name="Worthington M."/>
        </authorList>
    </citation>
    <scope>NUCLEOTIDE SEQUENCE [LARGE SCALE GENOMIC DNA]</scope>
    <source>
        <strain evidence="3">PI 553951</strain>
    </source>
</reference>
<organism evidence="3 4">
    <name type="scientific">Rubus argutus</name>
    <name type="common">Southern blackberry</name>
    <dbReference type="NCBI Taxonomy" id="59490"/>
    <lineage>
        <taxon>Eukaryota</taxon>
        <taxon>Viridiplantae</taxon>
        <taxon>Streptophyta</taxon>
        <taxon>Embryophyta</taxon>
        <taxon>Tracheophyta</taxon>
        <taxon>Spermatophyta</taxon>
        <taxon>Magnoliopsida</taxon>
        <taxon>eudicotyledons</taxon>
        <taxon>Gunneridae</taxon>
        <taxon>Pentapetalae</taxon>
        <taxon>rosids</taxon>
        <taxon>fabids</taxon>
        <taxon>Rosales</taxon>
        <taxon>Rosaceae</taxon>
        <taxon>Rosoideae</taxon>
        <taxon>Rosoideae incertae sedis</taxon>
        <taxon>Rubus</taxon>
    </lineage>
</organism>
<comment type="caution">
    <text evidence="3">The sequence shown here is derived from an EMBL/GenBank/DDBJ whole genome shotgun (WGS) entry which is preliminary data.</text>
</comment>
<evidence type="ECO:0000313" key="4">
    <source>
        <dbReference type="Proteomes" id="UP001457282"/>
    </source>
</evidence>
<dbReference type="PANTHER" id="PTHR16166">
    <property type="entry name" value="VACUOLAR PROTEIN SORTING-ASSOCIATED PROTEIN VPS13"/>
    <property type="match status" value="1"/>
</dbReference>
<evidence type="ECO:0000259" key="2">
    <source>
        <dbReference type="Pfam" id="PF25036"/>
    </source>
</evidence>
<dbReference type="PANTHER" id="PTHR16166:SF130">
    <property type="entry name" value="PROTEIN SORTING-ASSOCIATED PROTEIN, PUTATIVE (DUF1162)-RELATED"/>
    <property type="match status" value="1"/>
</dbReference>
<accession>A0AAW1YJD0</accession>